<feature type="signal peptide" evidence="7">
    <location>
        <begin position="1"/>
        <end position="18"/>
    </location>
</feature>
<dbReference type="SUPFAM" id="SSF48239">
    <property type="entry name" value="Terpenoid cyclases/Protein prenyltransferases"/>
    <property type="match status" value="1"/>
</dbReference>
<dbReference type="FunFam" id="2.60.40.1930:FF:000001">
    <property type="entry name" value="CD109 isoform 3"/>
    <property type="match status" value="1"/>
</dbReference>
<dbReference type="Gene3D" id="2.60.40.690">
    <property type="entry name" value="Alpha-macroglobulin, receptor-binding domain"/>
    <property type="match status" value="1"/>
</dbReference>
<keyword evidence="6" id="KW-0325">Glycoprotein</keyword>
<dbReference type="InterPro" id="IPR008930">
    <property type="entry name" value="Terpenoid_cyclase/PrenylTrfase"/>
</dbReference>
<dbReference type="GeneID" id="105895423"/>
<dbReference type="InterPro" id="IPR019742">
    <property type="entry name" value="MacrogloblnA2_CS"/>
</dbReference>
<dbReference type="Gene3D" id="2.60.40.1930">
    <property type="match status" value="2"/>
</dbReference>
<keyword evidence="2" id="KW-0646">Protease inhibitor</keyword>
<evidence type="ECO:0000259" key="8">
    <source>
        <dbReference type="SMART" id="SM01359"/>
    </source>
</evidence>
<dbReference type="CDD" id="cd02897">
    <property type="entry name" value="A2M_2"/>
    <property type="match status" value="1"/>
</dbReference>
<keyword evidence="3 7" id="KW-0732">Signal</keyword>
<dbReference type="SMART" id="SM01359">
    <property type="entry name" value="A2M_N_2"/>
    <property type="match status" value="1"/>
</dbReference>
<dbReference type="InterPro" id="IPR009048">
    <property type="entry name" value="A-macroglobulin_rcpt-bd"/>
</dbReference>
<reference evidence="12 13" key="1">
    <citation type="submission" date="2025-04" db="UniProtKB">
        <authorList>
            <consortium name="RefSeq"/>
        </authorList>
    </citation>
    <scope>IDENTIFICATION</scope>
</reference>
<feature type="domain" description="Alpha-macroglobulin receptor-binding" evidence="10">
    <location>
        <begin position="1358"/>
        <end position="1446"/>
    </location>
</feature>
<dbReference type="SUPFAM" id="SSF81296">
    <property type="entry name" value="E set domains"/>
    <property type="match status" value="1"/>
</dbReference>
<dbReference type="Gene3D" id="2.20.130.20">
    <property type="match status" value="1"/>
</dbReference>
<dbReference type="InterPro" id="IPR047565">
    <property type="entry name" value="Alpha-macroglob_thiol-ester_cl"/>
</dbReference>
<comment type="similarity">
    <text evidence="1">Belongs to the protease inhibitor I39 (alpha-2-macroglobulin) family.</text>
</comment>
<evidence type="ECO:0000256" key="2">
    <source>
        <dbReference type="ARBA" id="ARBA00022690"/>
    </source>
</evidence>
<dbReference type="RefSeq" id="XP_031439422.1">
    <property type="nucleotide sequence ID" value="XM_031583562.2"/>
</dbReference>
<dbReference type="PANTHER" id="PTHR11412">
    <property type="entry name" value="MACROGLOBULIN / COMPLEMENT"/>
    <property type="match status" value="1"/>
</dbReference>
<keyword evidence="11" id="KW-1185">Reference proteome</keyword>
<evidence type="ECO:0000313" key="13">
    <source>
        <dbReference type="RefSeq" id="XP_031439422.1"/>
    </source>
</evidence>
<dbReference type="Proteomes" id="UP000515152">
    <property type="component" value="Chromosome 17"/>
</dbReference>
<dbReference type="Pfam" id="PF07677">
    <property type="entry name" value="A2M_recep"/>
    <property type="match status" value="1"/>
</dbReference>
<dbReference type="InterPro" id="IPR001599">
    <property type="entry name" value="Macroglobln_a2"/>
</dbReference>
<dbReference type="InterPro" id="IPR050473">
    <property type="entry name" value="A2M/Complement_sys"/>
</dbReference>
<dbReference type="Gene3D" id="2.60.120.1540">
    <property type="match status" value="1"/>
</dbReference>
<feature type="chain" id="PRO_5044652953" evidence="7">
    <location>
        <begin position="19"/>
        <end position="1469"/>
    </location>
</feature>
<dbReference type="FunFam" id="1.50.10.20:FF:000001">
    <property type="entry name" value="CD109 isoform 1"/>
    <property type="match status" value="1"/>
</dbReference>
<dbReference type="Gene3D" id="6.20.50.160">
    <property type="match status" value="1"/>
</dbReference>
<dbReference type="InterPro" id="IPR036595">
    <property type="entry name" value="A-macroglobulin_rcpt-bd_sf"/>
</dbReference>
<evidence type="ECO:0000259" key="10">
    <source>
        <dbReference type="SMART" id="SM01361"/>
    </source>
</evidence>
<evidence type="ECO:0000256" key="3">
    <source>
        <dbReference type="ARBA" id="ARBA00022729"/>
    </source>
</evidence>
<feature type="domain" description="Alpha-2-macroglobulin" evidence="9">
    <location>
        <begin position="745"/>
        <end position="834"/>
    </location>
</feature>
<evidence type="ECO:0000256" key="1">
    <source>
        <dbReference type="ARBA" id="ARBA00010952"/>
    </source>
</evidence>
<organism evidence="11 12">
    <name type="scientific">Clupea harengus</name>
    <name type="common">Atlantic herring</name>
    <dbReference type="NCBI Taxonomy" id="7950"/>
    <lineage>
        <taxon>Eukaryota</taxon>
        <taxon>Metazoa</taxon>
        <taxon>Chordata</taxon>
        <taxon>Craniata</taxon>
        <taxon>Vertebrata</taxon>
        <taxon>Euteleostomi</taxon>
        <taxon>Actinopterygii</taxon>
        <taxon>Neopterygii</taxon>
        <taxon>Teleostei</taxon>
        <taxon>Clupei</taxon>
        <taxon>Clupeiformes</taxon>
        <taxon>Clupeoidei</taxon>
        <taxon>Clupeidae</taxon>
        <taxon>Clupea</taxon>
    </lineage>
</organism>
<dbReference type="Pfam" id="PF17791">
    <property type="entry name" value="MG3"/>
    <property type="match status" value="1"/>
</dbReference>
<dbReference type="Pfam" id="PF00207">
    <property type="entry name" value="A2M"/>
    <property type="match status" value="1"/>
</dbReference>
<feature type="domain" description="Alpha-2-macroglobulin bait region" evidence="8">
    <location>
        <begin position="464"/>
        <end position="617"/>
    </location>
</feature>
<evidence type="ECO:0000256" key="5">
    <source>
        <dbReference type="ARBA" id="ARBA00023157"/>
    </source>
</evidence>
<dbReference type="PROSITE" id="PS00477">
    <property type="entry name" value="ALPHA_2_MACROGLOBULIN"/>
    <property type="match status" value="1"/>
</dbReference>
<dbReference type="InterPro" id="IPR041555">
    <property type="entry name" value="MG3"/>
</dbReference>
<proteinExistence type="inferred from homology"/>
<evidence type="ECO:0000313" key="11">
    <source>
        <dbReference type="Proteomes" id="UP000515152"/>
    </source>
</evidence>
<dbReference type="SMART" id="SM01360">
    <property type="entry name" value="A2M"/>
    <property type="match status" value="1"/>
</dbReference>
<evidence type="ECO:0000256" key="4">
    <source>
        <dbReference type="ARBA" id="ARBA00022900"/>
    </source>
</evidence>
<dbReference type="Pfam" id="PF01835">
    <property type="entry name" value="MG2"/>
    <property type="match status" value="1"/>
</dbReference>
<dbReference type="InterPro" id="IPR002890">
    <property type="entry name" value="MG2"/>
</dbReference>
<keyword evidence="5" id="KW-1015">Disulfide bond</keyword>
<accession>A0A6P8GNW8</accession>
<dbReference type="GeneTree" id="ENSGT00940000162996"/>
<evidence type="ECO:0000259" key="9">
    <source>
        <dbReference type="SMART" id="SM01360"/>
    </source>
</evidence>
<dbReference type="RefSeq" id="XP_031439421.1">
    <property type="nucleotide sequence ID" value="XM_031583561.2"/>
</dbReference>
<dbReference type="KEGG" id="char:105895423"/>
<evidence type="ECO:0000256" key="6">
    <source>
        <dbReference type="ARBA" id="ARBA00023180"/>
    </source>
</evidence>
<dbReference type="InterPro" id="IPR011625">
    <property type="entry name" value="A2M_N_BRD"/>
</dbReference>
<dbReference type="GO" id="GO:0005615">
    <property type="term" value="C:extracellular space"/>
    <property type="evidence" value="ECO:0007669"/>
    <property type="project" value="InterPro"/>
</dbReference>
<dbReference type="Gene3D" id="1.50.10.20">
    <property type="match status" value="1"/>
</dbReference>
<evidence type="ECO:0000313" key="12">
    <source>
        <dbReference type="RefSeq" id="XP_031439421.1"/>
    </source>
</evidence>
<evidence type="ECO:0000256" key="7">
    <source>
        <dbReference type="SAM" id="SignalP"/>
    </source>
</evidence>
<dbReference type="SUPFAM" id="SSF49410">
    <property type="entry name" value="Alpha-macroglobulin receptor domain"/>
    <property type="match status" value="1"/>
</dbReference>
<dbReference type="InterPro" id="IPR011626">
    <property type="entry name" value="Alpha-macroglobulin_TED"/>
</dbReference>
<name>A0A6P8GNW8_CLUHA</name>
<gene>
    <name evidence="12 13" type="primary">LOC105895423</name>
</gene>
<dbReference type="Gene3D" id="2.60.40.1940">
    <property type="match status" value="1"/>
</dbReference>
<dbReference type="InterPro" id="IPR041813">
    <property type="entry name" value="A2M_TED"/>
</dbReference>
<dbReference type="GO" id="GO:0004867">
    <property type="term" value="F:serine-type endopeptidase inhibitor activity"/>
    <property type="evidence" value="ECO:0007669"/>
    <property type="project" value="UniProtKB-KW"/>
</dbReference>
<dbReference type="InterPro" id="IPR014756">
    <property type="entry name" value="Ig_E-set"/>
</dbReference>
<dbReference type="Pfam" id="PF07678">
    <property type="entry name" value="TED_complement"/>
    <property type="match status" value="1"/>
</dbReference>
<dbReference type="Gene3D" id="2.60.40.10">
    <property type="entry name" value="Immunoglobulins"/>
    <property type="match status" value="1"/>
</dbReference>
<dbReference type="SMART" id="SM01361">
    <property type="entry name" value="A2M_recep"/>
    <property type="match status" value="1"/>
</dbReference>
<keyword evidence="4" id="KW-0722">Serine protease inhibitor</keyword>
<dbReference type="SMART" id="SM01419">
    <property type="entry name" value="Thiol-ester_cl"/>
    <property type="match status" value="1"/>
</dbReference>
<dbReference type="InterPro" id="IPR013783">
    <property type="entry name" value="Ig-like_fold"/>
</dbReference>
<dbReference type="OrthoDB" id="9998011at2759"/>
<dbReference type="GO" id="GO:0007399">
    <property type="term" value="P:nervous system development"/>
    <property type="evidence" value="ECO:0007669"/>
    <property type="project" value="UniProtKB-ARBA"/>
</dbReference>
<dbReference type="PANTHER" id="PTHR11412:SF150">
    <property type="entry name" value="ALPHA-2-MACROGLOBULIN-RELATED"/>
    <property type="match status" value="1"/>
</dbReference>
<sequence length="1469" mass="161822">MALIRILIAGGLLSCVYSLCSSRGTPEPSFMVTFPALIRSGSDAQLCASLLSPNETLLMSIYLTNGDEKEKKKKMKRLLHQETSNKNFHRCFQFQAPSVNKDSVQKIKVEIKGQTSHWTSESLVKFIPEPAPITFIQTDKPIYSPGQLVHFRVVTMDTDFIPLHQKYTLVALQDSRGNTIGQWLNVTSQRMIVQLSHYLNPEALQGKYKLSVTREQSAFSHDFQVKKYVLPKFEVIPNIPEEVSVGAVEIRLQVCAKYTFGQPVPGKASMVLCRDADGPTPVICVKEQGEMDESGCISKVFNMATFTPPAFARKLKDVLRFSATVAEEGTGISRSESKNIRLVYILGKLTFVDTPDVIEDGAVMEGKIKATHYNDMGIADRTVHLFKGPKWNAELLLNLTTDSDGVAQFSLNTTTFTGDFELIASLDTDIKRYRPFRTPYYDLASKSVSRLKPASSDTASSGSLTIKAIDEPLQCDKDTPISIKYTFTGETFNSDSVDIIYMVLSKGEIVHHGFTEASVKASGKGSQPVITGEVSFKLPVNPGMAPSVQVLAYCVLPSETVLAESRTFSTEKCFRNKVSLKFWPPKAVPGERTSMYLSAQPGSLCGISAVDQSVLILEPGKRLNAQKVFDMRPSMNSYVSYDVEDPVECLKVRLRRSSIPYYPGRHSDTGAFAVFRRLGLKIATNLILRIDCLLFRGDTFRKGFAYRRFGEAVPEVLALNAAGPLPPPGPPPEDVVTVRTVFPETWLWGLAGVGDSGQSQFPLTVPDTITTWETEAFCLSPQGFGLAPPVQLTVFQPFFLELSLPYSIIRGETFELKATVFNYLPKCIMVTATPALSSDFTLAPSSGGRYSSCLCANGRKTFKWTLVPSVLGEVPVTVSAAAEQSQTGCGNEVVTVPERGRIDTVTRPLRVKAEGTEKTESFSWLLCPKGGALIEEVELKLPMNVVRGSSRASVSVLGDVLGRALKNIGSLLKMPYGCGEQNIAILSPNIYILQYLQNTNQLTEEIREKATNFLKSGYQRQLNYKHSDGGYSTFGRGEGNTWLTAFVLRSFGKAKSFIYIDPKIITSAKTWLEGRLRPDGSFHMQGKLFNNRMKGGVNDNVTITAYITASMLELDMSVTEKTMTFLKSSVSDLSNTYYTALLAYTLSLAGEDDLRSQLLRHLESVATSDGNLLHWSRSSSKRADSLAVEMSSYVLLAVLTKTTLTAADLGYAARIVNWLVKQQNPYGGFSSTQDTVVAMQALALYATKVFSPGGSSTVTVQSAGGDKHQFIVNQRNTLLYQERALRDVPGKYNIEVKGSACASVGVALFYNIPTSTEPSTLSIKTQAKPLTEGECNKINGQAFNLDITVQYDGPQESTNMAIIDVKMLSGFTPDSASVEKLEGSIFVDRVDKKDDHILVYLSEVPKGLPVSYHLTIRQDLPVNNLKPAVVTVYDYYQTSDRAEAEYSSPCTRKPLQEVYRTKGGFWPDF</sequence>
<protein>
    <submittedName>
        <fullName evidence="12 13">Alpha-2-macroglobulin-like isoform X1</fullName>
    </submittedName>
</protein>
<dbReference type="Pfam" id="PF07703">
    <property type="entry name" value="A2M_BRD"/>
    <property type="match status" value="1"/>
</dbReference>